<feature type="compositionally biased region" description="Low complexity" evidence="2">
    <location>
        <begin position="18"/>
        <end position="33"/>
    </location>
</feature>
<dbReference type="Pfam" id="PF22874">
    <property type="entry name" value="SBE2_M"/>
    <property type="match status" value="1"/>
</dbReference>
<dbReference type="InterPro" id="IPR035969">
    <property type="entry name" value="Rab-GAP_TBC_sf"/>
</dbReference>
<name>A0A5M8PIV8_9LECA</name>
<sequence length="748" mass="82542">MTTFDSQAPGSPPELTGSKSSKSSSIHSSSLSGADGSILSDISHFEDIGLDDDHHGSYAYEQHSLPKYPLLRAVARPIAGGRSSPPDTTTMRELTNGTKRPTYPGLHGQVKEAVSHSARQSLNLPKSGGVRRGGLTSPSVPTLAMTAMWNRSRSPSPTHTSASPRPIANPHLRQGPASVTRPASRRGSWQPSRKTTKELEDEYHDSDEDLPDDASLWNVPMSPRPPQERAKAGTPSANASPSTSPECGGLLSSALSNGMTTIRPQRSAPNTGYYRRGTSGSAPSSPLRPSLPHAASTGAIPDFAPKACVKSWTLALSELSEEAKALTKALELHAEQTERVHEEKIQNGVSSARPSLDRTGRSKTTVVELPPLRKSEVMIDPLPVSKEKEKVLSRTRPSWLPPKSRKEEKKHLKEYQRMMELSLETERKKAAKAAEVQCTRDDTKSALLRIWEEHVLPNWEQAIREPRTRELWWRGIAPRSRAEVWQRAIGNELSLTESTYTKALERAREVEKDIASRKADSEPRKEREWFTAIRQDVKSAFPDLKIFQPIGGPLHDTLLDVLMAYSMYRSDVGYSHGTHLIAALLLLTLPTPACTFQVLANLLNRPLPLAFLTSDPGAIKKAYQLILSILKVKYPRLHTHLFNSSHPPDGKEAGLQLTPEQVFEPMMRTLFLKGLGLENAVRVWDIMVFDGDSMVIRTAVGVLTALEGKLYGSKEEALGVLGWRLEETEWDVGNEDDFIKYVRAAGKA</sequence>
<evidence type="ECO:0000313" key="4">
    <source>
        <dbReference type="EMBL" id="KAA6408786.1"/>
    </source>
</evidence>
<feature type="domain" description="Rab-GAP TBC" evidence="3">
    <location>
        <begin position="475"/>
        <end position="691"/>
    </location>
</feature>
<dbReference type="InterPro" id="IPR053949">
    <property type="entry name" value="SBE2/SBE22_M"/>
</dbReference>
<evidence type="ECO:0000259" key="3">
    <source>
        <dbReference type="PROSITE" id="PS50086"/>
    </source>
</evidence>
<dbReference type="EMBL" id="VXIT01000012">
    <property type="protein sequence ID" value="KAA6408786.1"/>
    <property type="molecule type" value="Genomic_DNA"/>
</dbReference>
<evidence type="ECO:0000313" key="5">
    <source>
        <dbReference type="Proteomes" id="UP000324767"/>
    </source>
</evidence>
<dbReference type="FunFam" id="1.10.8.270:FF:000034">
    <property type="entry name" value="TBC (Tre-2/Bub2/Cdc16) domain family"/>
    <property type="match status" value="1"/>
</dbReference>
<organism evidence="4 5">
    <name type="scientific">Lasallia pustulata</name>
    <dbReference type="NCBI Taxonomy" id="136370"/>
    <lineage>
        <taxon>Eukaryota</taxon>
        <taxon>Fungi</taxon>
        <taxon>Dikarya</taxon>
        <taxon>Ascomycota</taxon>
        <taxon>Pezizomycotina</taxon>
        <taxon>Lecanoromycetes</taxon>
        <taxon>OSLEUM clade</taxon>
        <taxon>Umbilicariomycetidae</taxon>
        <taxon>Umbilicariales</taxon>
        <taxon>Umbilicariaceae</taxon>
        <taxon>Lasallia</taxon>
    </lineage>
</organism>
<dbReference type="SMART" id="SM00164">
    <property type="entry name" value="TBC"/>
    <property type="match status" value="1"/>
</dbReference>
<feature type="region of interest" description="Disordered" evidence="2">
    <location>
        <begin position="77"/>
        <end position="299"/>
    </location>
</feature>
<reference evidence="4 5" key="1">
    <citation type="submission" date="2019-09" db="EMBL/GenBank/DDBJ databases">
        <title>The hologenome of the rock-dwelling lichen Lasallia pustulata.</title>
        <authorList>
            <person name="Greshake Tzovaras B."/>
            <person name="Segers F."/>
            <person name="Bicker A."/>
            <person name="Dal Grande F."/>
            <person name="Otte J."/>
            <person name="Hankeln T."/>
            <person name="Schmitt I."/>
            <person name="Ebersberger I."/>
        </authorList>
    </citation>
    <scope>NUCLEOTIDE SEQUENCE [LARGE SCALE GENOMIC DNA]</scope>
    <source>
        <strain evidence="4">A1-1</strain>
    </source>
</reference>
<dbReference type="GO" id="GO:0031267">
    <property type="term" value="F:small GTPase binding"/>
    <property type="evidence" value="ECO:0007669"/>
    <property type="project" value="TreeGrafter"/>
</dbReference>
<dbReference type="OrthoDB" id="289721at2759"/>
<dbReference type="PANTHER" id="PTHR47219">
    <property type="entry name" value="RAB GTPASE-ACTIVATING PROTEIN 1-LIKE"/>
    <property type="match status" value="1"/>
</dbReference>
<dbReference type="InterPro" id="IPR050302">
    <property type="entry name" value="Rab_GAP_TBC_domain"/>
</dbReference>
<gene>
    <name evidence="4" type="ORF">FRX48_07129</name>
</gene>
<dbReference type="Pfam" id="PF00566">
    <property type="entry name" value="RabGAP-TBC"/>
    <property type="match status" value="1"/>
</dbReference>
<feature type="compositionally biased region" description="Polar residues" evidence="2">
    <location>
        <begin position="85"/>
        <end position="99"/>
    </location>
</feature>
<proteinExistence type="predicted"/>
<protein>
    <recommendedName>
        <fullName evidence="3">Rab-GAP TBC domain-containing protein</fullName>
    </recommendedName>
</protein>
<feature type="compositionally biased region" description="Polar residues" evidence="2">
    <location>
        <begin position="149"/>
        <end position="163"/>
    </location>
</feature>
<dbReference type="Gene3D" id="1.10.472.80">
    <property type="entry name" value="Ypt/Rab-GAP domain of gyp1p, domain 3"/>
    <property type="match status" value="1"/>
</dbReference>
<dbReference type="PROSITE" id="PS50086">
    <property type="entry name" value="TBC_RABGAP"/>
    <property type="match status" value="1"/>
</dbReference>
<feature type="compositionally biased region" description="Low complexity" evidence="2">
    <location>
        <begin position="279"/>
        <end position="296"/>
    </location>
</feature>
<evidence type="ECO:0000256" key="2">
    <source>
        <dbReference type="SAM" id="MobiDB-lite"/>
    </source>
</evidence>
<dbReference type="Gene3D" id="1.10.8.270">
    <property type="entry name" value="putative rabgap domain of human tbc1 domain family member 14 like domains"/>
    <property type="match status" value="1"/>
</dbReference>
<feature type="region of interest" description="Disordered" evidence="2">
    <location>
        <begin position="1"/>
        <end position="33"/>
    </location>
</feature>
<accession>A0A5M8PIV8</accession>
<feature type="compositionally biased region" description="Low complexity" evidence="2">
    <location>
        <begin position="234"/>
        <end position="245"/>
    </location>
</feature>
<dbReference type="Proteomes" id="UP000324767">
    <property type="component" value="Unassembled WGS sequence"/>
</dbReference>
<dbReference type="InterPro" id="IPR000195">
    <property type="entry name" value="Rab-GAP-TBC_dom"/>
</dbReference>
<feature type="compositionally biased region" description="Acidic residues" evidence="2">
    <location>
        <begin position="199"/>
        <end position="212"/>
    </location>
</feature>
<comment type="caution">
    <text evidence="4">The sequence shown here is derived from an EMBL/GenBank/DDBJ whole genome shotgun (WGS) entry which is preliminary data.</text>
</comment>
<dbReference type="GO" id="GO:0005096">
    <property type="term" value="F:GTPase activator activity"/>
    <property type="evidence" value="ECO:0007669"/>
    <property type="project" value="TreeGrafter"/>
</dbReference>
<dbReference type="FunFam" id="1.10.10.750:FF:000013">
    <property type="entry name" value="Similar to TBC domain protein"/>
    <property type="match status" value="1"/>
</dbReference>
<evidence type="ECO:0000256" key="1">
    <source>
        <dbReference type="SAM" id="Coils"/>
    </source>
</evidence>
<dbReference type="SUPFAM" id="SSF47923">
    <property type="entry name" value="Ypt/Rab-GAP domain of gyp1p"/>
    <property type="match status" value="2"/>
</dbReference>
<feature type="region of interest" description="Disordered" evidence="2">
    <location>
        <begin position="338"/>
        <end position="363"/>
    </location>
</feature>
<feature type="compositionally biased region" description="Polar residues" evidence="2">
    <location>
        <begin position="253"/>
        <end position="270"/>
    </location>
</feature>
<dbReference type="PANTHER" id="PTHR47219:SF15">
    <property type="entry name" value="TBC1 DOMAIN FAMILY MEMBER 12 ISOFORM X1"/>
    <property type="match status" value="1"/>
</dbReference>
<keyword evidence="1" id="KW-0175">Coiled coil</keyword>
<feature type="coiled-coil region" evidence="1">
    <location>
        <begin position="309"/>
        <end position="336"/>
    </location>
</feature>
<dbReference type="AlphaFoldDB" id="A0A5M8PIV8"/>
<dbReference type="Gene3D" id="1.10.10.750">
    <property type="entry name" value="Ypt/Rab-GAP domain of gyp1p, domain 1"/>
    <property type="match status" value="1"/>
</dbReference>